<dbReference type="Gene3D" id="3.10.129.10">
    <property type="entry name" value="Hotdog Thioesterase"/>
    <property type="match status" value="1"/>
</dbReference>
<organism evidence="9 10">
    <name type="scientific">Cupriavidus numazuensis</name>
    <dbReference type="NCBI Taxonomy" id="221992"/>
    <lineage>
        <taxon>Bacteria</taxon>
        <taxon>Pseudomonadati</taxon>
        <taxon>Pseudomonadota</taxon>
        <taxon>Betaproteobacteria</taxon>
        <taxon>Burkholderiales</taxon>
        <taxon>Burkholderiaceae</taxon>
        <taxon>Cupriavidus</taxon>
    </lineage>
</organism>
<evidence type="ECO:0000256" key="1">
    <source>
        <dbReference type="ARBA" id="ARBA00022801"/>
    </source>
</evidence>
<evidence type="ECO:0000256" key="5">
    <source>
        <dbReference type="ARBA" id="ARBA00038894"/>
    </source>
</evidence>
<name>A0ABM8TSV5_9BURK</name>
<evidence type="ECO:0000256" key="7">
    <source>
        <dbReference type="ARBA" id="ARBA00048062"/>
    </source>
</evidence>
<evidence type="ECO:0000259" key="8">
    <source>
        <dbReference type="Pfam" id="PF03061"/>
    </source>
</evidence>
<evidence type="ECO:0000256" key="2">
    <source>
        <dbReference type="ARBA" id="ARBA00035880"/>
    </source>
</evidence>
<dbReference type="InterPro" id="IPR006683">
    <property type="entry name" value="Thioestr_dom"/>
</dbReference>
<proteinExistence type="inferred from homology"/>
<dbReference type="Proteomes" id="UP000672657">
    <property type="component" value="Unassembled WGS sequence"/>
</dbReference>
<comment type="caution">
    <text evidence="9">The sequence shown here is derived from an EMBL/GenBank/DDBJ whole genome shotgun (WGS) entry which is preliminary data.</text>
</comment>
<dbReference type="EMBL" id="CAJPVI010000059">
    <property type="protein sequence ID" value="CAG2159448.1"/>
    <property type="molecule type" value="Genomic_DNA"/>
</dbReference>
<feature type="domain" description="Thioesterase" evidence="8">
    <location>
        <begin position="53"/>
        <end position="127"/>
    </location>
</feature>
<reference evidence="9 10" key="1">
    <citation type="submission" date="2021-03" db="EMBL/GenBank/DDBJ databases">
        <authorList>
            <person name="Peeters C."/>
        </authorList>
    </citation>
    <scope>NUCLEOTIDE SEQUENCE [LARGE SCALE GENOMIC DNA]</scope>
    <source>
        <strain evidence="9 10">LMG 26411</strain>
    </source>
</reference>
<evidence type="ECO:0000313" key="9">
    <source>
        <dbReference type="EMBL" id="CAG2159448.1"/>
    </source>
</evidence>
<comment type="similarity">
    <text evidence="4">Belongs to the YigI thioesterase family.</text>
</comment>
<dbReference type="InterPro" id="IPR029069">
    <property type="entry name" value="HotDog_dom_sf"/>
</dbReference>
<dbReference type="InterPro" id="IPR003736">
    <property type="entry name" value="PAAI_dom"/>
</dbReference>
<evidence type="ECO:0000313" key="10">
    <source>
        <dbReference type="Proteomes" id="UP000672657"/>
    </source>
</evidence>
<protein>
    <recommendedName>
        <fullName evidence="6">Medium/long-chain acyl-CoA thioesterase YigI</fullName>
        <ecNumber evidence="5">3.1.2.20</ecNumber>
    </recommendedName>
</protein>
<dbReference type="NCBIfam" id="TIGR00369">
    <property type="entry name" value="unchar_dom_1"/>
    <property type="match status" value="1"/>
</dbReference>
<comment type="catalytic activity">
    <reaction evidence="7">
        <text>a medium-chain fatty acyl-CoA + H2O = a medium-chain fatty acid + CoA + H(+)</text>
        <dbReference type="Rhea" id="RHEA:68184"/>
        <dbReference type="ChEBI" id="CHEBI:15377"/>
        <dbReference type="ChEBI" id="CHEBI:15378"/>
        <dbReference type="ChEBI" id="CHEBI:57287"/>
        <dbReference type="ChEBI" id="CHEBI:59558"/>
        <dbReference type="ChEBI" id="CHEBI:90546"/>
    </reaction>
</comment>
<dbReference type="GO" id="GO:0016787">
    <property type="term" value="F:hydrolase activity"/>
    <property type="evidence" value="ECO:0007669"/>
    <property type="project" value="UniProtKB-KW"/>
</dbReference>
<dbReference type="SUPFAM" id="SSF54637">
    <property type="entry name" value="Thioesterase/thiol ester dehydrase-isomerase"/>
    <property type="match status" value="1"/>
</dbReference>
<comment type="catalytic activity">
    <reaction evidence="3">
        <text>a long-chain fatty acyl-CoA + H2O = a long-chain fatty acid + CoA + H(+)</text>
        <dbReference type="Rhea" id="RHEA:67680"/>
        <dbReference type="ChEBI" id="CHEBI:15377"/>
        <dbReference type="ChEBI" id="CHEBI:15378"/>
        <dbReference type="ChEBI" id="CHEBI:57287"/>
        <dbReference type="ChEBI" id="CHEBI:57560"/>
        <dbReference type="ChEBI" id="CHEBI:83139"/>
    </reaction>
</comment>
<dbReference type="CDD" id="cd03443">
    <property type="entry name" value="PaaI_thioesterase"/>
    <property type="match status" value="1"/>
</dbReference>
<evidence type="ECO:0000256" key="3">
    <source>
        <dbReference type="ARBA" id="ARBA00036002"/>
    </source>
</evidence>
<dbReference type="Pfam" id="PF03061">
    <property type="entry name" value="4HBT"/>
    <property type="match status" value="1"/>
</dbReference>
<dbReference type="PANTHER" id="PTHR43240">
    <property type="entry name" value="1,4-DIHYDROXY-2-NAPHTHOYL-COA THIOESTERASE 1"/>
    <property type="match status" value="1"/>
</dbReference>
<comment type="catalytic activity">
    <reaction evidence="2">
        <text>a fatty acyl-CoA + H2O = a fatty acid + CoA + H(+)</text>
        <dbReference type="Rhea" id="RHEA:16781"/>
        <dbReference type="ChEBI" id="CHEBI:15377"/>
        <dbReference type="ChEBI" id="CHEBI:15378"/>
        <dbReference type="ChEBI" id="CHEBI:28868"/>
        <dbReference type="ChEBI" id="CHEBI:57287"/>
        <dbReference type="ChEBI" id="CHEBI:77636"/>
        <dbReference type="EC" id="3.1.2.20"/>
    </reaction>
</comment>
<sequence>MSTDRERLLLRETIEAGFRQAAFVTDVGITLVDCGPGWCESELAVAPRHLQQGGVVHAGVQATIADHTAGAAASTILEAGRHVVTAEFKINLLRAVRSERLRCRADVLKSGRSIIVVEADVFADVHGEAVLVSRLNATMSVIDLA</sequence>
<evidence type="ECO:0000256" key="4">
    <source>
        <dbReference type="ARBA" id="ARBA00038381"/>
    </source>
</evidence>
<dbReference type="RefSeq" id="WP_211957523.1">
    <property type="nucleotide sequence ID" value="NZ_CAJPVI010000059.1"/>
</dbReference>
<keyword evidence="10" id="KW-1185">Reference proteome</keyword>
<evidence type="ECO:0000256" key="6">
    <source>
        <dbReference type="ARBA" id="ARBA00040062"/>
    </source>
</evidence>
<keyword evidence="1 9" id="KW-0378">Hydrolase</keyword>
<accession>A0ABM8TSV5</accession>
<dbReference type="PANTHER" id="PTHR43240:SF20">
    <property type="entry name" value="MEDIUM_LONG-CHAIN ACYL-COA THIOESTERASE YIGI"/>
    <property type="match status" value="1"/>
</dbReference>
<gene>
    <name evidence="9" type="ORF">LMG26411_06715</name>
</gene>
<dbReference type="EC" id="3.1.2.20" evidence="5"/>